<dbReference type="Gene3D" id="3.40.30.10">
    <property type="entry name" value="Glutaredoxin"/>
    <property type="match status" value="1"/>
</dbReference>
<name>A0A916Y665_9FLAO</name>
<sequence>MKNSILSCLFLFCLTQANAQLNLGDPLPAVFLKNTTDVNQSIATYSGKVVLIDFWAAWCGPCRLANRKLVKLYNATSREQFEIIGISLDVKPELWKKAIEKDNIKYMQVIDPKGFDAPTAIQFGVEQLPASFLFDANGILIAINPTEEQIKKHLNQ</sequence>
<evidence type="ECO:0000256" key="5">
    <source>
        <dbReference type="SAM" id="SignalP"/>
    </source>
</evidence>
<dbReference type="EMBL" id="BMFG01000010">
    <property type="protein sequence ID" value="GGD32613.1"/>
    <property type="molecule type" value="Genomic_DNA"/>
</dbReference>
<keyword evidence="2" id="KW-0201">Cytochrome c-type biogenesis</keyword>
<dbReference type="GO" id="GO:0016491">
    <property type="term" value="F:oxidoreductase activity"/>
    <property type="evidence" value="ECO:0007669"/>
    <property type="project" value="InterPro"/>
</dbReference>
<evidence type="ECO:0000256" key="4">
    <source>
        <dbReference type="ARBA" id="ARBA00023284"/>
    </source>
</evidence>
<dbReference type="PANTHER" id="PTHR42852">
    <property type="entry name" value="THIOL:DISULFIDE INTERCHANGE PROTEIN DSBE"/>
    <property type="match status" value="1"/>
</dbReference>
<proteinExistence type="predicted"/>
<feature type="domain" description="Thioredoxin" evidence="6">
    <location>
        <begin position="21"/>
        <end position="156"/>
    </location>
</feature>
<dbReference type="InterPro" id="IPR036249">
    <property type="entry name" value="Thioredoxin-like_sf"/>
</dbReference>
<evidence type="ECO:0000313" key="7">
    <source>
        <dbReference type="EMBL" id="GGD32613.1"/>
    </source>
</evidence>
<evidence type="ECO:0000313" key="8">
    <source>
        <dbReference type="Proteomes" id="UP000625735"/>
    </source>
</evidence>
<reference evidence="7" key="1">
    <citation type="journal article" date="2014" name="Int. J. Syst. Evol. Microbiol.">
        <title>Complete genome sequence of Corynebacterium casei LMG S-19264T (=DSM 44701T), isolated from a smear-ripened cheese.</title>
        <authorList>
            <consortium name="US DOE Joint Genome Institute (JGI-PGF)"/>
            <person name="Walter F."/>
            <person name="Albersmeier A."/>
            <person name="Kalinowski J."/>
            <person name="Ruckert C."/>
        </authorList>
    </citation>
    <scope>NUCLEOTIDE SEQUENCE</scope>
    <source>
        <strain evidence="7">CGMCC 1.12506</strain>
    </source>
</reference>
<dbReference type="GO" id="GO:0017004">
    <property type="term" value="P:cytochrome complex assembly"/>
    <property type="evidence" value="ECO:0007669"/>
    <property type="project" value="UniProtKB-KW"/>
</dbReference>
<gene>
    <name evidence="7" type="ORF">GCM10011343_23380</name>
</gene>
<feature type="chain" id="PRO_5037204003" description="Thioredoxin domain-containing protein" evidence="5">
    <location>
        <begin position="20"/>
        <end position="156"/>
    </location>
</feature>
<dbReference type="SUPFAM" id="SSF52833">
    <property type="entry name" value="Thioredoxin-like"/>
    <property type="match status" value="1"/>
</dbReference>
<feature type="signal peptide" evidence="5">
    <location>
        <begin position="1"/>
        <end position="19"/>
    </location>
</feature>
<keyword evidence="4" id="KW-0676">Redox-active center</keyword>
<evidence type="ECO:0000256" key="3">
    <source>
        <dbReference type="ARBA" id="ARBA00023157"/>
    </source>
</evidence>
<keyword evidence="3" id="KW-1015">Disulfide bond</keyword>
<reference evidence="7" key="2">
    <citation type="submission" date="2020-09" db="EMBL/GenBank/DDBJ databases">
        <authorList>
            <person name="Sun Q."/>
            <person name="Zhou Y."/>
        </authorList>
    </citation>
    <scope>NUCLEOTIDE SEQUENCE</scope>
    <source>
        <strain evidence="7">CGMCC 1.12506</strain>
    </source>
</reference>
<evidence type="ECO:0000256" key="2">
    <source>
        <dbReference type="ARBA" id="ARBA00022748"/>
    </source>
</evidence>
<dbReference type="InterPro" id="IPR013766">
    <property type="entry name" value="Thioredoxin_domain"/>
</dbReference>
<dbReference type="Pfam" id="PF00578">
    <property type="entry name" value="AhpC-TSA"/>
    <property type="match status" value="1"/>
</dbReference>
<dbReference type="GO" id="GO:0016209">
    <property type="term" value="F:antioxidant activity"/>
    <property type="evidence" value="ECO:0007669"/>
    <property type="project" value="InterPro"/>
</dbReference>
<dbReference type="InterPro" id="IPR000866">
    <property type="entry name" value="AhpC/TSA"/>
</dbReference>
<comment type="subcellular location">
    <subcellularLocation>
        <location evidence="1">Cell envelope</location>
    </subcellularLocation>
</comment>
<dbReference type="Proteomes" id="UP000625735">
    <property type="component" value="Unassembled WGS sequence"/>
</dbReference>
<dbReference type="PROSITE" id="PS51352">
    <property type="entry name" value="THIOREDOXIN_2"/>
    <property type="match status" value="1"/>
</dbReference>
<dbReference type="CDD" id="cd02966">
    <property type="entry name" value="TlpA_like_family"/>
    <property type="match status" value="1"/>
</dbReference>
<evidence type="ECO:0000259" key="6">
    <source>
        <dbReference type="PROSITE" id="PS51352"/>
    </source>
</evidence>
<dbReference type="GO" id="GO:0030313">
    <property type="term" value="C:cell envelope"/>
    <property type="evidence" value="ECO:0007669"/>
    <property type="project" value="UniProtKB-SubCell"/>
</dbReference>
<protein>
    <recommendedName>
        <fullName evidence="6">Thioredoxin domain-containing protein</fullName>
    </recommendedName>
</protein>
<dbReference type="RefSeq" id="WP_188362766.1">
    <property type="nucleotide sequence ID" value="NZ_BMFG01000010.1"/>
</dbReference>
<organism evidence="7 8">
    <name type="scientific">Flavobacterium orientale</name>
    <dbReference type="NCBI Taxonomy" id="1756020"/>
    <lineage>
        <taxon>Bacteria</taxon>
        <taxon>Pseudomonadati</taxon>
        <taxon>Bacteroidota</taxon>
        <taxon>Flavobacteriia</taxon>
        <taxon>Flavobacteriales</taxon>
        <taxon>Flavobacteriaceae</taxon>
        <taxon>Flavobacterium</taxon>
    </lineage>
</organism>
<accession>A0A916Y665</accession>
<evidence type="ECO:0000256" key="1">
    <source>
        <dbReference type="ARBA" id="ARBA00004196"/>
    </source>
</evidence>
<keyword evidence="5" id="KW-0732">Signal</keyword>
<dbReference type="PANTHER" id="PTHR42852:SF6">
    <property type="entry name" value="THIOL:DISULFIDE INTERCHANGE PROTEIN DSBE"/>
    <property type="match status" value="1"/>
</dbReference>
<keyword evidence="8" id="KW-1185">Reference proteome</keyword>
<dbReference type="AlphaFoldDB" id="A0A916Y665"/>
<comment type="caution">
    <text evidence="7">The sequence shown here is derived from an EMBL/GenBank/DDBJ whole genome shotgun (WGS) entry which is preliminary data.</text>
</comment>
<dbReference type="InterPro" id="IPR050553">
    <property type="entry name" value="Thioredoxin_ResA/DsbE_sf"/>
</dbReference>